<dbReference type="EMBL" id="PYGC01000002">
    <property type="protein sequence ID" value="PSK84552.1"/>
    <property type="molecule type" value="Genomic_DNA"/>
</dbReference>
<reference evidence="1 2" key="1">
    <citation type="submission" date="2018-03" db="EMBL/GenBank/DDBJ databases">
        <title>Genomic Encyclopedia of Archaeal and Bacterial Type Strains, Phase II (KMG-II): from individual species to whole genera.</title>
        <authorList>
            <person name="Goeker M."/>
        </authorList>
    </citation>
    <scope>NUCLEOTIDE SEQUENCE [LARGE SCALE GENOMIC DNA]</scope>
    <source>
        <strain evidence="1 2">DSM 27267</strain>
    </source>
</reference>
<name>A0A2P8CI03_9BACT</name>
<accession>A0A2P8CI03</accession>
<dbReference type="AlphaFoldDB" id="A0A2P8CI03"/>
<dbReference type="Proteomes" id="UP000240621">
    <property type="component" value="Unassembled WGS sequence"/>
</dbReference>
<sequence>MKDDPVWIVFFYHFSQHDIDVEAIFVRKA</sequence>
<evidence type="ECO:0000313" key="1">
    <source>
        <dbReference type="EMBL" id="PSK84552.1"/>
    </source>
</evidence>
<comment type="caution">
    <text evidence="1">The sequence shown here is derived from an EMBL/GenBank/DDBJ whole genome shotgun (WGS) entry which is preliminary data.</text>
</comment>
<organism evidence="1 2">
    <name type="scientific">Prolixibacter denitrificans</name>
    <dbReference type="NCBI Taxonomy" id="1541063"/>
    <lineage>
        <taxon>Bacteria</taxon>
        <taxon>Pseudomonadati</taxon>
        <taxon>Bacteroidota</taxon>
        <taxon>Bacteroidia</taxon>
        <taxon>Marinilabiliales</taxon>
        <taxon>Prolixibacteraceae</taxon>
        <taxon>Prolixibacter</taxon>
    </lineage>
</organism>
<proteinExistence type="predicted"/>
<gene>
    <name evidence="1" type="ORF">CLV93_102341</name>
</gene>
<protein>
    <submittedName>
        <fullName evidence="1">Uncharacterized protein</fullName>
    </submittedName>
</protein>
<evidence type="ECO:0000313" key="2">
    <source>
        <dbReference type="Proteomes" id="UP000240621"/>
    </source>
</evidence>